<dbReference type="RefSeq" id="WP_224314934.1">
    <property type="nucleotide sequence ID" value="NZ_JAIRBM010000015.1"/>
</dbReference>
<dbReference type="PROSITE" id="PS51462">
    <property type="entry name" value="NUDIX"/>
    <property type="match status" value="1"/>
</dbReference>
<feature type="domain" description="Nudix hydrolase" evidence="4">
    <location>
        <begin position="1"/>
        <end position="134"/>
    </location>
</feature>
<proteinExistence type="inferred from homology"/>
<protein>
    <submittedName>
        <fullName evidence="5">NUDIX hydrolase</fullName>
    </submittedName>
</protein>
<evidence type="ECO:0000256" key="2">
    <source>
        <dbReference type="ARBA" id="ARBA00022801"/>
    </source>
</evidence>
<organism evidence="5 6">
    <name type="scientific">Microvirga puerhi</name>
    <dbReference type="NCBI Taxonomy" id="2876078"/>
    <lineage>
        <taxon>Bacteria</taxon>
        <taxon>Pseudomonadati</taxon>
        <taxon>Pseudomonadota</taxon>
        <taxon>Alphaproteobacteria</taxon>
        <taxon>Hyphomicrobiales</taxon>
        <taxon>Methylobacteriaceae</taxon>
        <taxon>Microvirga</taxon>
    </lineage>
</organism>
<dbReference type="GO" id="GO:0016787">
    <property type="term" value="F:hydrolase activity"/>
    <property type="evidence" value="ECO:0007669"/>
    <property type="project" value="UniProtKB-KW"/>
</dbReference>
<dbReference type="InterPro" id="IPR015797">
    <property type="entry name" value="NUDIX_hydrolase-like_dom_sf"/>
</dbReference>
<dbReference type="EMBL" id="JAIRBM010000015">
    <property type="protein sequence ID" value="MBZ6078185.1"/>
    <property type="molecule type" value="Genomic_DNA"/>
</dbReference>
<dbReference type="SUPFAM" id="SSF55811">
    <property type="entry name" value="Nudix"/>
    <property type="match status" value="1"/>
</dbReference>
<evidence type="ECO:0000313" key="5">
    <source>
        <dbReference type="EMBL" id="MBZ6078185.1"/>
    </source>
</evidence>
<dbReference type="PANTHER" id="PTHR43046:SF14">
    <property type="entry name" value="MUTT_NUDIX FAMILY PROTEIN"/>
    <property type="match status" value="1"/>
</dbReference>
<dbReference type="Gene3D" id="3.90.79.10">
    <property type="entry name" value="Nucleoside Triphosphate Pyrophosphohydrolase"/>
    <property type="match status" value="1"/>
</dbReference>
<accession>A0ABS7VRM1</accession>
<dbReference type="PRINTS" id="PR00502">
    <property type="entry name" value="NUDIXFAMILY"/>
</dbReference>
<name>A0ABS7VRM1_9HYPH</name>
<dbReference type="Pfam" id="PF00293">
    <property type="entry name" value="NUDIX"/>
    <property type="match status" value="1"/>
</dbReference>
<comment type="cofactor">
    <cofactor evidence="1">
        <name>Mg(2+)</name>
        <dbReference type="ChEBI" id="CHEBI:18420"/>
    </cofactor>
</comment>
<evidence type="ECO:0000256" key="1">
    <source>
        <dbReference type="ARBA" id="ARBA00001946"/>
    </source>
</evidence>
<dbReference type="InterPro" id="IPR020476">
    <property type="entry name" value="Nudix_hydrolase"/>
</dbReference>
<dbReference type="PROSITE" id="PS00893">
    <property type="entry name" value="NUDIX_BOX"/>
    <property type="match status" value="1"/>
</dbReference>
<evidence type="ECO:0000313" key="6">
    <source>
        <dbReference type="Proteomes" id="UP000704176"/>
    </source>
</evidence>
<keyword evidence="2 3" id="KW-0378">Hydrolase</keyword>
<dbReference type="Proteomes" id="UP000704176">
    <property type="component" value="Unassembled WGS sequence"/>
</dbReference>
<dbReference type="PANTHER" id="PTHR43046">
    <property type="entry name" value="GDP-MANNOSE MANNOSYL HYDROLASE"/>
    <property type="match status" value="1"/>
</dbReference>
<evidence type="ECO:0000256" key="3">
    <source>
        <dbReference type="RuleBase" id="RU003476"/>
    </source>
</evidence>
<dbReference type="InterPro" id="IPR000086">
    <property type="entry name" value="NUDIX_hydrolase_dom"/>
</dbReference>
<keyword evidence="6" id="KW-1185">Reference proteome</keyword>
<gene>
    <name evidence="5" type="ORF">K9B37_18125</name>
</gene>
<comment type="caution">
    <text evidence="5">The sequence shown here is derived from an EMBL/GenBank/DDBJ whole genome shotgun (WGS) entry which is preliminary data.</text>
</comment>
<reference evidence="5 6" key="1">
    <citation type="submission" date="2021-09" db="EMBL/GenBank/DDBJ databases">
        <title>The complete genome sequence of a new microorganism.</title>
        <authorList>
            <person name="Zi Z."/>
        </authorList>
    </citation>
    <scope>NUCLEOTIDE SEQUENCE [LARGE SCALE GENOMIC DNA]</scope>
    <source>
        <strain evidence="5 6">WGZ8</strain>
    </source>
</reference>
<evidence type="ECO:0000259" key="4">
    <source>
        <dbReference type="PROSITE" id="PS51462"/>
    </source>
</evidence>
<comment type="similarity">
    <text evidence="3">Belongs to the Nudix hydrolase family.</text>
</comment>
<sequence>MDEVVQGLLIVGERRVLLGFRASHKRTYPHFWDLFGGHVEPGEGLEEALVRELREELDIAVTRFRPAAPAMVDPNPAANGQKTYHSYLIEAWTGHVTNASDEHTKIAWFPVEEALALEALTDPARHALEAWCVDASGRQTHRGA</sequence>
<dbReference type="InterPro" id="IPR020084">
    <property type="entry name" value="NUDIX_hydrolase_CS"/>
</dbReference>